<sequence length="97" mass="11307">MIDEKLKLELQKIFKKYEEIEKVLLFGSRARKDNSYNSDVDICLFGEKITHLIQAKVSMDIEEINTPLSFDILNFNELVKKELIDNILNEGILIYNG</sequence>
<dbReference type="AlphaFoldDB" id="A0A1G9IRL2"/>
<dbReference type="InterPro" id="IPR041633">
    <property type="entry name" value="Polbeta"/>
</dbReference>
<dbReference type="InterPro" id="IPR052548">
    <property type="entry name" value="Type_VII_TA_antitoxin"/>
</dbReference>
<dbReference type="GO" id="GO:0016740">
    <property type="term" value="F:transferase activity"/>
    <property type="evidence" value="ECO:0007669"/>
    <property type="project" value="UniProtKB-KW"/>
</dbReference>
<protein>
    <submittedName>
        <fullName evidence="2">Nucleotidyltransferase domain-containing protein</fullName>
    </submittedName>
</protein>
<dbReference type="SUPFAM" id="SSF81301">
    <property type="entry name" value="Nucleotidyltransferase"/>
    <property type="match status" value="1"/>
</dbReference>
<organism evidence="2 3">
    <name type="scientific">Romboutsia lituseburensis DSM 797</name>
    <dbReference type="NCBI Taxonomy" id="1121325"/>
    <lineage>
        <taxon>Bacteria</taxon>
        <taxon>Bacillati</taxon>
        <taxon>Bacillota</taxon>
        <taxon>Clostridia</taxon>
        <taxon>Peptostreptococcales</taxon>
        <taxon>Peptostreptococcaceae</taxon>
        <taxon>Romboutsia</taxon>
    </lineage>
</organism>
<dbReference type="EMBL" id="FNGW01000001">
    <property type="protein sequence ID" value="SDL27666.1"/>
    <property type="molecule type" value="Genomic_DNA"/>
</dbReference>
<accession>A0A1G9IRL2</accession>
<dbReference type="RefSeq" id="WP_092722244.1">
    <property type="nucleotide sequence ID" value="NZ_FNGW01000001.1"/>
</dbReference>
<dbReference type="Pfam" id="PF18765">
    <property type="entry name" value="Polbeta"/>
    <property type="match status" value="1"/>
</dbReference>
<dbReference type="STRING" id="1121325.SAMN04515677_101350"/>
<dbReference type="PANTHER" id="PTHR33933">
    <property type="entry name" value="NUCLEOTIDYLTRANSFERASE"/>
    <property type="match status" value="1"/>
</dbReference>
<feature type="domain" description="Polymerase beta nucleotidyltransferase" evidence="1">
    <location>
        <begin position="9"/>
        <end position="96"/>
    </location>
</feature>
<evidence type="ECO:0000313" key="2">
    <source>
        <dbReference type="EMBL" id="SDL27666.1"/>
    </source>
</evidence>
<name>A0A1G9IRL2_9FIRM</name>
<keyword evidence="3" id="KW-1185">Reference proteome</keyword>
<reference evidence="2 3" key="1">
    <citation type="submission" date="2016-10" db="EMBL/GenBank/DDBJ databases">
        <authorList>
            <person name="de Groot N.N."/>
        </authorList>
    </citation>
    <scope>NUCLEOTIDE SEQUENCE [LARGE SCALE GENOMIC DNA]</scope>
    <source>
        <strain evidence="2 3">DSM 797</strain>
    </source>
</reference>
<dbReference type="Gene3D" id="3.30.460.10">
    <property type="entry name" value="Beta Polymerase, domain 2"/>
    <property type="match status" value="1"/>
</dbReference>
<dbReference type="Proteomes" id="UP000199068">
    <property type="component" value="Unassembled WGS sequence"/>
</dbReference>
<evidence type="ECO:0000259" key="1">
    <source>
        <dbReference type="Pfam" id="PF18765"/>
    </source>
</evidence>
<gene>
    <name evidence="2" type="ORF">SAMN04515677_101350</name>
</gene>
<dbReference type="PANTHER" id="PTHR33933:SF1">
    <property type="entry name" value="PROTEIN ADENYLYLTRANSFERASE MNTA-RELATED"/>
    <property type="match status" value="1"/>
</dbReference>
<keyword evidence="2" id="KW-0808">Transferase</keyword>
<dbReference type="InterPro" id="IPR043519">
    <property type="entry name" value="NT_sf"/>
</dbReference>
<dbReference type="CDD" id="cd05403">
    <property type="entry name" value="NT_KNTase_like"/>
    <property type="match status" value="1"/>
</dbReference>
<evidence type="ECO:0000313" key="3">
    <source>
        <dbReference type="Proteomes" id="UP000199068"/>
    </source>
</evidence>
<proteinExistence type="predicted"/>